<sequence>MASQIAYKDKEVPTNNMQFSSLIDFVIQVGRTTARTPDEERYVDRMNQLNETEFWPGRGIQIEDDFPDIEEQKFWARVFLDTAREIFERRIGIHEHSFWQAQRIWQAYGAGQLFVDAVRDSDRRWLPDSRDYREFDIVVNKRDP</sequence>
<name>A0A9X2FCT0_9BACT</name>
<evidence type="ECO:0000313" key="2">
    <source>
        <dbReference type="Proteomes" id="UP001155241"/>
    </source>
</evidence>
<organism evidence="1 2">
    <name type="scientific">Aeoliella straminimaris</name>
    <dbReference type="NCBI Taxonomy" id="2954799"/>
    <lineage>
        <taxon>Bacteria</taxon>
        <taxon>Pseudomonadati</taxon>
        <taxon>Planctomycetota</taxon>
        <taxon>Planctomycetia</taxon>
        <taxon>Pirellulales</taxon>
        <taxon>Lacipirellulaceae</taxon>
        <taxon>Aeoliella</taxon>
    </lineage>
</organism>
<dbReference type="RefSeq" id="WP_252853937.1">
    <property type="nucleotide sequence ID" value="NZ_JAMXLR010000061.1"/>
</dbReference>
<gene>
    <name evidence="1" type="ORF">NG895_18165</name>
</gene>
<comment type="caution">
    <text evidence="1">The sequence shown here is derived from an EMBL/GenBank/DDBJ whole genome shotgun (WGS) entry which is preliminary data.</text>
</comment>
<accession>A0A9X2FCT0</accession>
<dbReference type="Proteomes" id="UP001155241">
    <property type="component" value="Unassembled WGS sequence"/>
</dbReference>
<evidence type="ECO:0000313" key="1">
    <source>
        <dbReference type="EMBL" id="MCO6045828.1"/>
    </source>
</evidence>
<keyword evidence="2" id="KW-1185">Reference proteome</keyword>
<proteinExistence type="predicted"/>
<protein>
    <submittedName>
        <fullName evidence="1">Uncharacterized protein</fullName>
    </submittedName>
</protein>
<reference evidence="1" key="1">
    <citation type="submission" date="2022-06" db="EMBL/GenBank/DDBJ databases">
        <title>Aeoliella straminimaris, a novel planctomycete from sediments.</title>
        <authorList>
            <person name="Vitorino I.R."/>
            <person name="Lage O.M."/>
        </authorList>
    </citation>
    <scope>NUCLEOTIDE SEQUENCE</scope>
    <source>
        <strain evidence="1">ICT_H6.2</strain>
    </source>
</reference>
<dbReference type="AlphaFoldDB" id="A0A9X2FCT0"/>
<dbReference type="EMBL" id="JAMXLR010000061">
    <property type="protein sequence ID" value="MCO6045828.1"/>
    <property type="molecule type" value="Genomic_DNA"/>
</dbReference>